<sequence>MTKAFHSSGDVIADRRSGYARMLAEGGDHAAAADLMAQALELTPEWAAGWELLGNYSEKAGDISGAISAWRHLEALDDEGLFGASLKLAAHGAARAGEGTAVSYVEALFDQYAPRFESALLQNLGYQVPALLDGMLGAEMGRLGIDHFARAIDLGCGTGLMGERVRSRVSYLEGVDLSAAMIAETGKKGIYDRLDKAELVVALTGRAAEADLVTAADVFIYCGALPPVLAAVVPAMMPGGLLAFSLEAHDGEEPVFLRPSLRYAHGVAATRQALTDAGLEILQFEMATLRQDRGAPIAGMLILARRSANVNSLLTLDDEMTMGFGASGGVAA</sequence>
<keyword evidence="2" id="KW-0489">Methyltransferase</keyword>
<dbReference type="GO" id="GO:0032259">
    <property type="term" value="P:methylation"/>
    <property type="evidence" value="ECO:0007669"/>
    <property type="project" value="UniProtKB-KW"/>
</dbReference>
<dbReference type="EMBL" id="BSNG01000001">
    <property type="protein sequence ID" value="GLQ08686.1"/>
    <property type="molecule type" value="Genomic_DNA"/>
</dbReference>
<dbReference type="CDD" id="cd02440">
    <property type="entry name" value="AdoMet_MTases"/>
    <property type="match status" value="1"/>
</dbReference>
<reference evidence="2" key="1">
    <citation type="journal article" date="2014" name="Int. J. Syst. Evol. Microbiol.">
        <title>Complete genome of a new Firmicutes species belonging to the dominant human colonic microbiota ('Ruminococcus bicirculans') reveals two chromosomes and a selective capacity to utilize plant glucans.</title>
        <authorList>
            <consortium name="NISC Comparative Sequencing Program"/>
            <person name="Wegmann U."/>
            <person name="Louis P."/>
            <person name="Goesmann A."/>
            <person name="Henrissat B."/>
            <person name="Duncan S.H."/>
            <person name="Flint H.J."/>
        </authorList>
    </citation>
    <scope>NUCLEOTIDE SEQUENCE</scope>
    <source>
        <strain evidence="2">NBRC 103855</strain>
    </source>
</reference>
<evidence type="ECO:0000259" key="1">
    <source>
        <dbReference type="Pfam" id="PF08242"/>
    </source>
</evidence>
<dbReference type="InterPro" id="IPR011990">
    <property type="entry name" value="TPR-like_helical_dom_sf"/>
</dbReference>
<dbReference type="Proteomes" id="UP001161406">
    <property type="component" value="Unassembled WGS sequence"/>
</dbReference>
<dbReference type="Gene3D" id="1.25.40.10">
    <property type="entry name" value="Tetratricopeptide repeat domain"/>
    <property type="match status" value="1"/>
</dbReference>
<dbReference type="InterPro" id="IPR013217">
    <property type="entry name" value="Methyltransf_12"/>
</dbReference>
<accession>A0ABQ5UA57</accession>
<dbReference type="Gene3D" id="3.40.50.150">
    <property type="entry name" value="Vaccinia Virus protein VP39"/>
    <property type="match status" value="1"/>
</dbReference>
<dbReference type="PANTHER" id="PTHR43861:SF1">
    <property type="entry name" value="TRANS-ACONITATE 2-METHYLTRANSFERASE"/>
    <property type="match status" value="1"/>
</dbReference>
<evidence type="ECO:0000313" key="3">
    <source>
        <dbReference type="Proteomes" id="UP001161406"/>
    </source>
</evidence>
<feature type="domain" description="Methyltransferase type 12" evidence="1">
    <location>
        <begin position="152"/>
        <end position="242"/>
    </location>
</feature>
<organism evidence="2 3">
    <name type="scientific">Devosia yakushimensis</name>
    <dbReference type="NCBI Taxonomy" id="470028"/>
    <lineage>
        <taxon>Bacteria</taxon>
        <taxon>Pseudomonadati</taxon>
        <taxon>Pseudomonadota</taxon>
        <taxon>Alphaproteobacteria</taxon>
        <taxon>Hyphomicrobiales</taxon>
        <taxon>Devosiaceae</taxon>
        <taxon>Devosia</taxon>
    </lineage>
</organism>
<dbReference type="PANTHER" id="PTHR43861">
    <property type="entry name" value="TRANS-ACONITATE 2-METHYLTRANSFERASE-RELATED"/>
    <property type="match status" value="1"/>
</dbReference>
<keyword evidence="3" id="KW-1185">Reference proteome</keyword>
<evidence type="ECO:0000313" key="2">
    <source>
        <dbReference type="EMBL" id="GLQ08686.1"/>
    </source>
</evidence>
<dbReference type="RefSeq" id="WP_284387808.1">
    <property type="nucleotide sequence ID" value="NZ_BSNG01000001.1"/>
</dbReference>
<dbReference type="GO" id="GO:0008168">
    <property type="term" value="F:methyltransferase activity"/>
    <property type="evidence" value="ECO:0007669"/>
    <property type="project" value="UniProtKB-KW"/>
</dbReference>
<dbReference type="InterPro" id="IPR029063">
    <property type="entry name" value="SAM-dependent_MTases_sf"/>
</dbReference>
<gene>
    <name evidence="2" type="ORF">GCM10007913_06180</name>
</gene>
<dbReference type="SUPFAM" id="SSF48452">
    <property type="entry name" value="TPR-like"/>
    <property type="match status" value="1"/>
</dbReference>
<comment type="caution">
    <text evidence="2">The sequence shown here is derived from an EMBL/GenBank/DDBJ whole genome shotgun (WGS) entry which is preliminary data.</text>
</comment>
<dbReference type="Pfam" id="PF08242">
    <property type="entry name" value="Methyltransf_12"/>
    <property type="match status" value="1"/>
</dbReference>
<keyword evidence="2" id="KW-0808">Transferase</keyword>
<reference evidence="2" key="2">
    <citation type="submission" date="2023-01" db="EMBL/GenBank/DDBJ databases">
        <title>Draft genome sequence of Devosia yakushimensis strain NBRC 103855.</title>
        <authorList>
            <person name="Sun Q."/>
            <person name="Mori K."/>
        </authorList>
    </citation>
    <scope>NUCLEOTIDE SEQUENCE</scope>
    <source>
        <strain evidence="2">NBRC 103855</strain>
    </source>
</reference>
<dbReference type="SUPFAM" id="SSF53335">
    <property type="entry name" value="S-adenosyl-L-methionine-dependent methyltransferases"/>
    <property type="match status" value="1"/>
</dbReference>
<name>A0ABQ5UA57_9HYPH</name>
<proteinExistence type="predicted"/>
<protein>
    <submittedName>
        <fullName evidence="2">Methyltransferase</fullName>
    </submittedName>
</protein>